<keyword evidence="5 7" id="KW-0012">Acyltransferase</keyword>
<comment type="pathway">
    <text evidence="1">Lipid metabolism.</text>
</comment>
<protein>
    <submittedName>
        <fullName evidence="7">1-acyl-sn-glycerol-3-phosphate acyltransferase</fullName>
    </submittedName>
</protein>
<sequence length="247" mass="26633">MIAYLRLAALVAWLLLALLLHGLWRLVRARSPWPRRFLGVSAWLFGARVRVLGTPLRRDAVLLANHLSWLDILLLAGASGCAFVAKAELRAAPLVGWLSTLNRTVFVRRGDRIGVADQVGALRTALARGQPVAIFPEGTTSDGATLLPFKAALLAALDPPPPGLMVQPVRIDYEPAARALAWVGDEPGTAHARRVLTRRGTFVATLHFLEAFAPTGDRKAIAAEARRRILAAGSEADAFPVERAPCP</sequence>
<dbReference type="GO" id="GO:0016746">
    <property type="term" value="F:acyltransferase activity"/>
    <property type="evidence" value="ECO:0007669"/>
    <property type="project" value="UniProtKB-KW"/>
</dbReference>
<dbReference type="PANTHER" id="PTHR10434">
    <property type="entry name" value="1-ACYL-SN-GLYCEROL-3-PHOSPHATE ACYLTRANSFERASE"/>
    <property type="match status" value="1"/>
</dbReference>
<gene>
    <name evidence="7" type="ORF">KZ820_10030</name>
</gene>
<accession>A0ABS7BNP2</accession>
<keyword evidence="8" id="KW-1185">Reference proteome</keyword>
<dbReference type="EMBL" id="JAHXZN010000002">
    <property type="protein sequence ID" value="MBW6531072.1"/>
    <property type="molecule type" value="Genomic_DNA"/>
</dbReference>
<dbReference type="RefSeq" id="WP_219748464.1">
    <property type="nucleotide sequence ID" value="NZ_JAHXZN010000002.1"/>
</dbReference>
<keyword evidence="4" id="KW-0443">Lipid metabolism</keyword>
<keyword evidence="3" id="KW-0808">Transferase</keyword>
<keyword evidence="2" id="KW-0444">Lipid biosynthesis</keyword>
<proteinExistence type="predicted"/>
<dbReference type="Proteomes" id="UP000759103">
    <property type="component" value="Unassembled WGS sequence"/>
</dbReference>
<evidence type="ECO:0000256" key="1">
    <source>
        <dbReference type="ARBA" id="ARBA00005189"/>
    </source>
</evidence>
<dbReference type="CDD" id="cd07989">
    <property type="entry name" value="LPLAT_AGPAT-like"/>
    <property type="match status" value="1"/>
</dbReference>
<feature type="domain" description="Phospholipid/glycerol acyltransferase" evidence="6">
    <location>
        <begin position="60"/>
        <end position="174"/>
    </location>
</feature>
<dbReference type="SUPFAM" id="SSF69593">
    <property type="entry name" value="Glycerol-3-phosphate (1)-acyltransferase"/>
    <property type="match status" value="1"/>
</dbReference>
<dbReference type="Pfam" id="PF01553">
    <property type="entry name" value="Acyltransferase"/>
    <property type="match status" value="1"/>
</dbReference>
<evidence type="ECO:0000256" key="5">
    <source>
        <dbReference type="ARBA" id="ARBA00023315"/>
    </source>
</evidence>
<comment type="caution">
    <text evidence="7">The sequence shown here is derived from an EMBL/GenBank/DDBJ whole genome shotgun (WGS) entry which is preliminary data.</text>
</comment>
<evidence type="ECO:0000256" key="4">
    <source>
        <dbReference type="ARBA" id="ARBA00023098"/>
    </source>
</evidence>
<dbReference type="SMART" id="SM00563">
    <property type="entry name" value="PlsC"/>
    <property type="match status" value="1"/>
</dbReference>
<evidence type="ECO:0000259" key="6">
    <source>
        <dbReference type="SMART" id="SM00563"/>
    </source>
</evidence>
<name>A0ABS7BNP2_9SPHN</name>
<reference evidence="7 8" key="1">
    <citation type="submission" date="2021-07" db="EMBL/GenBank/DDBJ databases">
        <title>Sphingomonas sp.</title>
        <authorList>
            <person name="Feng G."/>
            <person name="Li J."/>
            <person name="Pan M."/>
        </authorList>
    </citation>
    <scope>NUCLEOTIDE SEQUENCE [LARGE SCALE GENOMIC DNA]</scope>
    <source>
        <strain evidence="7 8">RRHST34</strain>
    </source>
</reference>
<evidence type="ECO:0000256" key="3">
    <source>
        <dbReference type="ARBA" id="ARBA00022679"/>
    </source>
</evidence>
<evidence type="ECO:0000313" key="8">
    <source>
        <dbReference type="Proteomes" id="UP000759103"/>
    </source>
</evidence>
<evidence type="ECO:0000313" key="7">
    <source>
        <dbReference type="EMBL" id="MBW6531072.1"/>
    </source>
</evidence>
<dbReference type="PANTHER" id="PTHR10434:SF64">
    <property type="entry name" value="1-ACYL-SN-GLYCEROL-3-PHOSPHATE ACYLTRANSFERASE-RELATED"/>
    <property type="match status" value="1"/>
</dbReference>
<evidence type="ECO:0000256" key="2">
    <source>
        <dbReference type="ARBA" id="ARBA00022516"/>
    </source>
</evidence>
<dbReference type="InterPro" id="IPR002123">
    <property type="entry name" value="Plipid/glycerol_acylTrfase"/>
</dbReference>
<organism evidence="7 8">
    <name type="scientific">Sphingomonas citri</name>
    <dbReference type="NCBI Taxonomy" id="2862499"/>
    <lineage>
        <taxon>Bacteria</taxon>
        <taxon>Pseudomonadati</taxon>
        <taxon>Pseudomonadota</taxon>
        <taxon>Alphaproteobacteria</taxon>
        <taxon>Sphingomonadales</taxon>
        <taxon>Sphingomonadaceae</taxon>
        <taxon>Sphingomonas</taxon>
    </lineage>
</organism>